<keyword evidence="1 5" id="KW-0808">Transferase</keyword>
<dbReference type="PATRIC" id="fig|1209989.3.peg.1089"/>
<dbReference type="OrthoDB" id="9785602at2"/>
<dbReference type="SUPFAM" id="SSF55729">
    <property type="entry name" value="Acyl-CoA N-acyltransferases (Nat)"/>
    <property type="match status" value="1"/>
</dbReference>
<dbReference type="AlphaFoldDB" id="L0S1G8"/>
<evidence type="ECO:0000256" key="3">
    <source>
        <dbReference type="ARBA" id="ARBA00038502"/>
    </source>
</evidence>
<dbReference type="RefSeq" id="WP_015295145.1">
    <property type="nucleotide sequence ID" value="NC_015519.1"/>
</dbReference>
<dbReference type="InterPro" id="IPR016181">
    <property type="entry name" value="Acyl_CoA_acyltransferase"/>
</dbReference>
<dbReference type="STRING" id="1209989.TepRe1_0909"/>
<reference evidence="6" key="1">
    <citation type="journal article" date="2013" name="Genome Announc.">
        <title>First genome sequence of a syntrophic acetate-oxidizing bacterium, Tepidanaerobacter acetatoxydans strain Re1.</title>
        <authorList>
            <person name="Manzoor S."/>
            <person name="Bongcam-Rudloff E."/>
            <person name="Schnurer A."/>
            <person name="Muller B."/>
        </authorList>
    </citation>
    <scope>NUCLEOTIDE SEQUENCE [LARGE SCALE GENOMIC DNA]</scope>
    <source>
        <strain evidence="6">Re1</strain>
    </source>
</reference>
<proteinExistence type="inferred from homology"/>
<dbReference type="eggNOG" id="COG1670">
    <property type="taxonomic scope" value="Bacteria"/>
</dbReference>
<dbReference type="InterPro" id="IPR000182">
    <property type="entry name" value="GNAT_dom"/>
</dbReference>
<evidence type="ECO:0000313" key="6">
    <source>
        <dbReference type="Proteomes" id="UP000010802"/>
    </source>
</evidence>
<dbReference type="Proteomes" id="UP000010802">
    <property type="component" value="Chromosome"/>
</dbReference>
<evidence type="ECO:0000256" key="2">
    <source>
        <dbReference type="ARBA" id="ARBA00023315"/>
    </source>
</evidence>
<feature type="domain" description="N-acetyltransferase" evidence="4">
    <location>
        <begin position="8"/>
        <end position="171"/>
    </location>
</feature>
<keyword evidence="6" id="KW-1185">Reference proteome</keyword>
<comment type="similarity">
    <text evidence="3">Belongs to the acetyltransferase family. RimJ subfamily.</text>
</comment>
<dbReference type="KEGG" id="tae:TepiRe1_0985"/>
<dbReference type="InterPro" id="IPR051531">
    <property type="entry name" value="N-acetyltransferase"/>
</dbReference>
<keyword evidence="2" id="KW-0012">Acyltransferase</keyword>
<dbReference type="Pfam" id="PF13302">
    <property type="entry name" value="Acetyltransf_3"/>
    <property type="match status" value="1"/>
</dbReference>
<dbReference type="GO" id="GO:0005737">
    <property type="term" value="C:cytoplasm"/>
    <property type="evidence" value="ECO:0007669"/>
    <property type="project" value="TreeGrafter"/>
</dbReference>
<evidence type="ECO:0000259" key="4">
    <source>
        <dbReference type="PROSITE" id="PS51186"/>
    </source>
</evidence>
<name>L0S1G8_TEPAE</name>
<dbReference type="PANTHER" id="PTHR43792">
    <property type="entry name" value="GNAT FAMILY, PUTATIVE (AFU_ORTHOLOGUE AFUA_3G00765)-RELATED-RELATED"/>
    <property type="match status" value="1"/>
</dbReference>
<dbReference type="EMBL" id="HF563609">
    <property type="protein sequence ID" value="CCP25708.1"/>
    <property type="molecule type" value="Genomic_DNA"/>
</dbReference>
<sequence>MRLETDRTVLRHFEGKDLEDLYDYCSQDGVGEMAGWKRHSNRLVSKEVLHININNNNIFAIENKENGKVIGHIAVNDDSENGREDTKELGFVLNCDYQNQGIMTEVIYQVLDYLFSKEIEYVYACYIQNNKSSKRLIEKCGFTLEQEGTFYSESLNETFKSFEYVYSKIVWQLQKKH</sequence>
<dbReference type="HOGENOM" id="CLU_013985_3_6_9"/>
<evidence type="ECO:0000256" key="1">
    <source>
        <dbReference type="ARBA" id="ARBA00022679"/>
    </source>
</evidence>
<accession>L0S1G8</accession>
<gene>
    <name evidence="5" type="ordered locus">TEPIRE1_0985</name>
</gene>
<dbReference type="PROSITE" id="PS51186">
    <property type="entry name" value="GNAT"/>
    <property type="match status" value="1"/>
</dbReference>
<organism evidence="5 6">
    <name type="scientific">Tepidanaerobacter acetatoxydans (strain DSM 21804 / JCM 16047 / Re1)</name>
    <dbReference type="NCBI Taxonomy" id="1209989"/>
    <lineage>
        <taxon>Bacteria</taxon>
        <taxon>Bacillati</taxon>
        <taxon>Bacillota</taxon>
        <taxon>Clostridia</taxon>
        <taxon>Thermosediminibacterales</taxon>
        <taxon>Tepidanaerobacteraceae</taxon>
        <taxon>Tepidanaerobacter</taxon>
    </lineage>
</organism>
<dbReference type="PANTHER" id="PTHR43792:SF8">
    <property type="entry name" value="[RIBOSOMAL PROTEIN US5]-ALANINE N-ACETYLTRANSFERASE"/>
    <property type="match status" value="1"/>
</dbReference>
<dbReference type="GO" id="GO:0008999">
    <property type="term" value="F:protein-N-terminal-alanine acetyltransferase activity"/>
    <property type="evidence" value="ECO:0007669"/>
    <property type="project" value="TreeGrafter"/>
</dbReference>
<protein>
    <submittedName>
        <fullName evidence="5">GCN5-related N-acetyltransferase</fullName>
    </submittedName>
</protein>
<evidence type="ECO:0000313" key="5">
    <source>
        <dbReference type="EMBL" id="CCP25708.1"/>
    </source>
</evidence>
<dbReference type="Gene3D" id="3.40.630.30">
    <property type="match status" value="1"/>
</dbReference>